<evidence type="ECO:0000313" key="1">
    <source>
        <dbReference type="EMBL" id="VAX30632.1"/>
    </source>
</evidence>
<reference evidence="1" key="1">
    <citation type="submission" date="2018-06" db="EMBL/GenBank/DDBJ databases">
        <authorList>
            <person name="Zhirakovskaya E."/>
        </authorList>
    </citation>
    <scope>NUCLEOTIDE SEQUENCE</scope>
</reference>
<dbReference type="EMBL" id="UOGI01000083">
    <property type="protein sequence ID" value="VAX30632.1"/>
    <property type="molecule type" value="Genomic_DNA"/>
</dbReference>
<sequence>MSRSLPVKTSLILITALSIGFILWGLSQGKKTATTPVVRKASPYPIWIQGFTASTYKGDRLITKIEADEFKVNPRRFFIFNIKPFNEATLTNVRLDIHIYKDMSSKADLFSFGEGVLPLMNGGKKFAVKGMGLITRGVIKGLILKIYRADSLSIVVKASRGYIDFKKKETKMQGVSLEDVVSGRLIKSNSVIWDEKEKVFKVPGEYIAMTPEGRARGRGIKVDLDFVVSPLK</sequence>
<protein>
    <submittedName>
        <fullName evidence="1">Uncharacterized protein</fullName>
    </submittedName>
</protein>
<name>A0A3B1CQP8_9ZZZZ</name>
<gene>
    <name evidence="1" type="ORF">MNBD_NITROSPIRAE03-1840</name>
</gene>
<dbReference type="AlphaFoldDB" id="A0A3B1CQP8"/>
<accession>A0A3B1CQP8</accession>
<organism evidence="1">
    <name type="scientific">hydrothermal vent metagenome</name>
    <dbReference type="NCBI Taxonomy" id="652676"/>
    <lineage>
        <taxon>unclassified sequences</taxon>
        <taxon>metagenomes</taxon>
        <taxon>ecological metagenomes</taxon>
    </lineage>
</organism>
<proteinExistence type="predicted"/>